<comment type="similarity">
    <text evidence="7 8">Belongs to the IspF family.</text>
</comment>
<feature type="site" description="Transition state stabilizer" evidence="7">
    <location>
        <position position="44"/>
    </location>
</feature>
<dbReference type="EC" id="4.6.1.12" evidence="3 7"/>
<keyword evidence="5 7" id="KW-0414">Isoprene biosynthesis</keyword>
<dbReference type="InterPro" id="IPR036571">
    <property type="entry name" value="MECDP_synthase_sf"/>
</dbReference>
<dbReference type="CDD" id="cd00554">
    <property type="entry name" value="MECDP_synthase"/>
    <property type="match status" value="1"/>
</dbReference>
<evidence type="ECO:0000256" key="4">
    <source>
        <dbReference type="ARBA" id="ARBA00022723"/>
    </source>
</evidence>
<dbReference type="HAMAP" id="MF_00107">
    <property type="entry name" value="IspF"/>
    <property type="match status" value="1"/>
</dbReference>
<feature type="binding site" evidence="7">
    <location>
        <begin position="18"/>
        <end position="20"/>
    </location>
    <ligand>
        <name>4-CDP-2-C-methyl-D-erythritol 2-phosphate</name>
        <dbReference type="ChEBI" id="CHEBI:57919"/>
    </ligand>
</feature>
<gene>
    <name evidence="7" type="primary">ispF</name>
    <name evidence="10" type="ORF">CH330_04820</name>
</gene>
<dbReference type="SUPFAM" id="SSF69765">
    <property type="entry name" value="IpsF-like"/>
    <property type="match status" value="1"/>
</dbReference>
<dbReference type="Gene3D" id="3.30.1330.50">
    <property type="entry name" value="2-C-methyl-D-erythritol 2,4-cyclodiphosphate synthase"/>
    <property type="match status" value="1"/>
</dbReference>
<proteinExistence type="inferred from homology"/>
<keyword evidence="6 7" id="KW-0456">Lyase</keyword>
<dbReference type="InterPro" id="IPR003526">
    <property type="entry name" value="MECDP_synthase"/>
</dbReference>
<dbReference type="GO" id="GO:0008685">
    <property type="term" value="F:2-C-methyl-D-erythritol 2,4-cyclodiphosphate synthase activity"/>
    <property type="evidence" value="ECO:0007669"/>
    <property type="project" value="UniProtKB-UniRule"/>
</dbReference>
<evidence type="ECO:0000313" key="10">
    <source>
        <dbReference type="EMBL" id="OYD15734.1"/>
    </source>
</evidence>
<evidence type="ECO:0000256" key="6">
    <source>
        <dbReference type="ARBA" id="ARBA00023239"/>
    </source>
</evidence>
<name>A0A235BU19_UNCW3</name>
<dbReference type="InterPro" id="IPR020555">
    <property type="entry name" value="MECDP_synthase_CS"/>
</dbReference>
<feature type="binding site" evidence="7">
    <location>
        <begin position="71"/>
        <end position="75"/>
    </location>
    <ligand>
        <name>4-CDP-2-C-methyl-D-erythritol 2-phosphate</name>
        <dbReference type="ChEBI" id="CHEBI:57919"/>
    </ligand>
</feature>
<evidence type="ECO:0000256" key="2">
    <source>
        <dbReference type="ARBA" id="ARBA00004709"/>
    </source>
</evidence>
<keyword evidence="4 7" id="KW-0479">Metal-binding</keyword>
<comment type="caution">
    <text evidence="10">The sequence shown here is derived from an EMBL/GenBank/DDBJ whole genome shotgun (WGS) entry which is preliminary data.</text>
</comment>
<dbReference type="NCBIfam" id="TIGR00151">
    <property type="entry name" value="ispF"/>
    <property type="match status" value="1"/>
</dbReference>
<feature type="binding site" evidence="7">
    <location>
        <position position="18"/>
    </location>
    <ligand>
        <name>a divalent metal cation</name>
        <dbReference type="ChEBI" id="CHEBI:60240"/>
    </ligand>
</feature>
<dbReference type="PROSITE" id="PS01350">
    <property type="entry name" value="ISPF"/>
    <property type="match status" value="1"/>
</dbReference>
<dbReference type="GO" id="GO:0019288">
    <property type="term" value="P:isopentenyl diphosphate biosynthetic process, methylerythritol 4-phosphate pathway"/>
    <property type="evidence" value="ECO:0007669"/>
    <property type="project" value="UniProtKB-UniRule"/>
</dbReference>
<dbReference type="PANTHER" id="PTHR43181:SF1">
    <property type="entry name" value="2-C-METHYL-D-ERYTHRITOL 2,4-CYCLODIPHOSPHATE SYNTHASE, CHLOROPLASTIC"/>
    <property type="match status" value="1"/>
</dbReference>
<feature type="binding site" evidence="7">
    <location>
        <position position="20"/>
    </location>
    <ligand>
        <name>a divalent metal cation</name>
        <dbReference type="ChEBI" id="CHEBI:60240"/>
    </ligand>
</feature>
<dbReference type="PANTHER" id="PTHR43181">
    <property type="entry name" value="2-C-METHYL-D-ERYTHRITOL 2,4-CYCLODIPHOSPHATE SYNTHASE, CHLOROPLASTIC"/>
    <property type="match status" value="1"/>
</dbReference>
<protein>
    <recommendedName>
        <fullName evidence="3 7">2-C-methyl-D-erythritol 2,4-cyclodiphosphate synthase</fullName>
        <shortName evidence="7">MECDP-synthase</shortName>
        <shortName evidence="7">MECPP-synthase</shortName>
        <shortName evidence="7">MECPS</shortName>
        <ecNumber evidence="3 7">4.6.1.12</ecNumber>
    </recommendedName>
</protein>
<comment type="pathway">
    <text evidence="2 7">Isoprenoid biosynthesis; isopentenyl diphosphate biosynthesis via DXP pathway; isopentenyl diphosphate from 1-deoxy-D-xylulose 5-phosphate: step 4/6.</text>
</comment>
<dbReference type="AlphaFoldDB" id="A0A235BU19"/>
<evidence type="ECO:0000256" key="1">
    <source>
        <dbReference type="ARBA" id="ARBA00000200"/>
    </source>
</evidence>
<evidence type="ECO:0000256" key="5">
    <source>
        <dbReference type="ARBA" id="ARBA00023229"/>
    </source>
</evidence>
<dbReference type="UniPathway" id="UPA00056">
    <property type="reaction ID" value="UER00095"/>
</dbReference>
<comment type="catalytic activity">
    <reaction evidence="1 7 8">
        <text>4-CDP-2-C-methyl-D-erythritol 2-phosphate = 2-C-methyl-D-erythritol 2,4-cyclic diphosphate + CMP</text>
        <dbReference type="Rhea" id="RHEA:23864"/>
        <dbReference type="ChEBI" id="CHEBI:57919"/>
        <dbReference type="ChEBI" id="CHEBI:58483"/>
        <dbReference type="ChEBI" id="CHEBI:60377"/>
        <dbReference type="EC" id="4.6.1.12"/>
    </reaction>
</comment>
<dbReference type="GO" id="GO:0016114">
    <property type="term" value="P:terpenoid biosynthetic process"/>
    <property type="evidence" value="ECO:0007669"/>
    <property type="project" value="InterPro"/>
</dbReference>
<feature type="site" description="Transition state stabilizer" evidence="7">
    <location>
        <position position="143"/>
    </location>
</feature>
<comment type="caution">
    <text evidence="7">Lacks conserved residue(s) required for the propagation of feature annotation.</text>
</comment>
<dbReference type="Pfam" id="PF02542">
    <property type="entry name" value="YgbB"/>
    <property type="match status" value="1"/>
</dbReference>
<comment type="cofactor">
    <cofactor evidence="7">
        <name>a divalent metal cation</name>
        <dbReference type="ChEBI" id="CHEBI:60240"/>
    </cofactor>
    <text evidence="7">Binds 1 divalent metal cation per subunit.</text>
</comment>
<accession>A0A235BU19</accession>
<evidence type="ECO:0000259" key="9">
    <source>
        <dbReference type="Pfam" id="PF02542"/>
    </source>
</evidence>
<feature type="binding site" evidence="7">
    <location>
        <begin position="44"/>
        <end position="45"/>
    </location>
    <ligand>
        <name>4-CDP-2-C-methyl-D-erythritol 2-phosphate</name>
        <dbReference type="ChEBI" id="CHEBI:57919"/>
    </ligand>
</feature>
<organism evidence="10 11">
    <name type="scientific">candidate division WOR-3 bacterium JGI_Cruoil_03_51_56</name>
    <dbReference type="NCBI Taxonomy" id="1973747"/>
    <lineage>
        <taxon>Bacteria</taxon>
        <taxon>Bacteria division WOR-3</taxon>
    </lineage>
</organism>
<evidence type="ECO:0000256" key="3">
    <source>
        <dbReference type="ARBA" id="ARBA00012579"/>
    </source>
</evidence>
<evidence type="ECO:0000313" key="11">
    <source>
        <dbReference type="Proteomes" id="UP000215559"/>
    </source>
</evidence>
<reference evidence="10 11" key="1">
    <citation type="submission" date="2017-07" db="EMBL/GenBank/DDBJ databases">
        <title>Recovery of genomes from metagenomes via a dereplication, aggregation, and scoring strategy.</title>
        <authorList>
            <person name="Sieber C.M."/>
            <person name="Probst A.J."/>
            <person name="Sharrar A."/>
            <person name="Thomas B.C."/>
            <person name="Hess M."/>
            <person name="Tringe S.G."/>
            <person name="Banfield J.F."/>
        </authorList>
    </citation>
    <scope>NUCLEOTIDE SEQUENCE [LARGE SCALE GENOMIC DNA]</scope>
    <source>
        <strain evidence="10">JGI_Cruoil_03_51_56</strain>
    </source>
</reference>
<sequence>MAVVKELPSHYRTGIGFDAHLFGPQRKLILGGVEIPYSQGLAGHSDGDVLLHAITDALLGALGLPDIGSQFPDSDSEYLNADSASLLRKIGKRVQTAGYHIANLDCIVVCDEPKLAPHATAIRSRIAGILGIETSRVGIKAKTTEGTFMAIPGKSITAFATVLLHQSQ</sequence>
<feature type="binding site" evidence="7">
    <location>
        <begin position="66"/>
        <end position="68"/>
    </location>
    <ligand>
        <name>4-CDP-2-C-methyl-D-erythritol 2-phosphate</name>
        <dbReference type="ChEBI" id="CHEBI:57919"/>
    </ligand>
</feature>
<dbReference type="Proteomes" id="UP000215559">
    <property type="component" value="Unassembled WGS sequence"/>
</dbReference>
<dbReference type="GO" id="GO:0046872">
    <property type="term" value="F:metal ion binding"/>
    <property type="evidence" value="ECO:0007669"/>
    <property type="project" value="UniProtKB-KW"/>
</dbReference>
<comment type="subunit">
    <text evidence="7">Homotrimer.</text>
</comment>
<evidence type="ECO:0000256" key="7">
    <source>
        <dbReference type="HAMAP-Rule" id="MF_00107"/>
    </source>
</evidence>
<feature type="domain" description="2-C-methyl-D-erythritol 2,4-cyclodiphosphate synthase" evidence="9">
    <location>
        <begin position="12"/>
        <end position="164"/>
    </location>
</feature>
<dbReference type="EMBL" id="NOZP01000085">
    <property type="protein sequence ID" value="OYD15734.1"/>
    <property type="molecule type" value="Genomic_DNA"/>
</dbReference>
<comment type="function">
    <text evidence="7">Involved in the biosynthesis of isopentenyl diphosphate (IPP) and dimethylallyl diphosphate (DMAPP), two major building blocks of isoprenoid compounds. Catalyzes the conversion of 4-diphosphocytidyl-2-C-methyl-D-erythritol 2-phosphate (CDP-ME2P) to 2-C-methyl-D-erythritol 2,4-cyclodiphosphate (ME-CPP) with a corresponding release of cytidine 5-monophosphate (CMP).</text>
</comment>
<evidence type="ECO:0000256" key="8">
    <source>
        <dbReference type="RuleBase" id="RU004395"/>
    </source>
</evidence>
<feature type="binding site" evidence="7">
    <location>
        <position position="52"/>
    </location>
    <ligand>
        <name>a divalent metal cation</name>
        <dbReference type="ChEBI" id="CHEBI:60240"/>
    </ligand>
</feature>